<reference evidence="2 3" key="1">
    <citation type="submission" date="2019-04" db="EMBL/GenBank/DDBJ databases">
        <title>Microbes associate with the intestines of laboratory mice.</title>
        <authorList>
            <person name="Navarre W."/>
            <person name="Wong E."/>
            <person name="Huang K.C."/>
            <person name="Tropini C."/>
            <person name="Ng K."/>
            <person name="Yu B."/>
        </authorList>
    </citation>
    <scope>NUCLEOTIDE SEQUENCE [LARGE SCALE GENOMIC DNA]</scope>
    <source>
        <strain evidence="2 3">NM83_B4-11</strain>
    </source>
</reference>
<name>A0ABY2QHK0_9SPHN</name>
<dbReference type="EMBL" id="SSTI01000005">
    <property type="protein sequence ID" value="THG40184.1"/>
    <property type="molecule type" value="Genomic_DNA"/>
</dbReference>
<organism evidence="2 3">
    <name type="scientific">Sphingomonas olei</name>
    <dbReference type="NCBI Taxonomy" id="1886787"/>
    <lineage>
        <taxon>Bacteria</taxon>
        <taxon>Pseudomonadati</taxon>
        <taxon>Pseudomonadota</taxon>
        <taxon>Alphaproteobacteria</taxon>
        <taxon>Sphingomonadales</taxon>
        <taxon>Sphingomonadaceae</taxon>
        <taxon>Sphingomonas</taxon>
    </lineage>
</organism>
<evidence type="ECO:0000256" key="1">
    <source>
        <dbReference type="SAM" id="MobiDB-lite"/>
    </source>
</evidence>
<evidence type="ECO:0000313" key="3">
    <source>
        <dbReference type="Proteomes" id="UP000308038"/>
    </source>
</evidence>
<dbReference type="RefSeq" id="WP_197075584.1">
    <property type="nucleotide sequence ID" value="NZ_SSTI01000005.1"/>
</dbReference>
<comment type="caution">
    <text evidence="2">The sequence shown here is derived from an EMBL/GenBank/DDBJ whole genome shotgun (WGS) entry which is preliminary data.</text>
</comment>
<gene>
    <name evidence="2" type="ORF">E5988_08370</name>
</gene>
<protein>
    <submittedName>
        <fullName evidence="2">Uncharacterized protein</fullName>
    </submittedName>
</protein>
<proteinExistence type="predicted"/>
<keyword evidence="3" id="KW-1185">Reference proteome</keyword>
<dbReference type="Proteomes" id="UP000308038">
    <property type="component" value="Unassembled WGS sequence"/>
</dbReference>
<evidence type="ECO:0000313" key="2">
    <source>
        <dbReference type="EMBL" id="THG40184.1"/>
    </source>
</evidence>
<feature type="region of interest" description="Disordered" evidence="1">
    <location>
        <begin position="27"/>
        <end position="50"/>
    </location>
</feature>
<sequence>MLFSDGDVGRASPGVGHFTVRLPPDYRHAALQNQRRLPDRHGSSRLGNSPRLWNARLSNRFV</sequence>
<accession>A0ABY2QHK0</accession>